<evidence type="ECO:0000256" key="1">
    <source>
        <dbReference type="SAM" id="MobiDB-lite"/>
    </source>
</evidence>
<gene>
    <name evidence="2" type="ORF">DCAF_LOCUS13566</name>
</gene>
<dbReference type="Proteomes" id="UP001314170">
    <property type="component" value="Unassembled WGS sequence"/>
</dbReference>
<dbReference type="PANTHER" id="PTHR35121">
    <property type="entry name" value="HOMEODOMAIN PROTEIN 8, PUTATIVE-RELATED"/>
    <property type="match status" value="1"/>
</dbReference>
<dbReference type="EMBL" id="CAWUPB010001120">
    <property type="protein sequence ID" value="CAK7338518.1"/>
    <property type="molecule type" value="Genomic_DNA"/>
</dbReference>
<dbReference type="PANTHER" id="PTHR35121:SF4">
    <property type="entry name" value="SWIM-TYPE DOMAIN-CONTAINING PROTEIN"/>
    <property type="match status" value="1"/>
</dbReference>
<evidence type="ECO:0000313" key="3">
    <source>
        <dbReference type="Proteomes" id="UP001314170"/>
    </source>
</evidence>
<reference evidence="2 3" key="1">
    <citation type="submission" date="2024-01" db="EMBL/GenBank/DDBJ databases">
        <authorList>
            <person name="Waweru B."/>
        </authorList>
    </citation>
    <scope>NUCLEOTIDE SEQUENCE [LARGE SCALE GENOMIC DNA]</scope>
</reference>
<dbReference type="AlphaFoldDB" id="A0AAV1RST7"/>
<sequence length="127" mass="14112">MSTGAAEVILQRIFTGSISLDDMEIRRRPYHRNCKCALHKLKDICSDACPQQRNISFTKKQVRSDHSLSKATSRLSSPSSTADSNDKVGVSSRKLGIRNTSERIIPKTQPEGWNFWSISTGTSQALS</sequence>
<evidence type="ECO:0000313" key="2">
    <source>
        <dbReference type="EMBL" id="CAK7338518.1"/>
    </source>
</evidence>
<keyword evidence="3" id="KW-1185">Reference proteome</keyword>
<name>A0AAV1RST7_9ROSI</name>
<organism evidence="2 3">
    <name type="scientific">Dovyalis caffra</name>
    <dbReference type="NCBI Taxonomy" id="77055"/>
    <lineage>
        <taxon>Eukaryota</taxon>
        <taxon>Viridiplantae</taxon>
        <taxon>Streptophyta</taxon>
        <taxon>Embryophyta</taxon>
        <taxon>Tracheophyta</taxon>
        <taxon>Spermatophyta</taxon>
        <taxon>Magnoliopsida</taxon>
        <taxon>eudicotyledons</taxon>
        <taxon>Gunneridae</taxon>
        <taxon>Pentapetalae</taxon>
        <taxon>rosids</taxon>
        <taxon>fabids</taxon>
        <taxon>Malpighiales</taxon>
        <taxon>Salicaceae</taxon>
        <taxon>Flacourtieae</taxon>
        <taxon>Dovyalis</taxon>
    </lineage>
</organism>
<feature type="region of interest" description="Disordered" evidence="1">
    <location>
        <begin position="60"/>
        <end position="94"/>
    </location>
</feature>
<proteinExistence type="predicted"/>
<feature type="compositionally biased region" description="Polar residues" evidence="1">
    <location>
        <begin position="69"/>
        <end position="83"/>
    </location>
</feature>
<protein>
    <submittedName>
        <fullName evidence="2">Uncharacterized protein</fullName>
    </submittedName>
</protein>
<comment type="caution">
    <text evidence="2">The sequence shown here is derived from an EMBL/GenBank/DDBJ whole genome shotgun (WGS) entry which is preliminary data.</text>
</comment>
<accession>A0AAV1RST7</accession>